<sequence>MPSSITPITFSSITPILSLCSLSTFSPAYTTIPTTFFSPIAILLPTFSTTSATLFSTPTTFSPIATTAPSTLISMPPTLSSTFSTTLTHPTSFLFTGTATNLLTKHHTLPTQRPAWHSSPTLSLPHTLTTMVNDFLLCFILFSFSSSSTNHRPPSQLTNPASFNPSTTLPIPSSYHTPPTLTITGRPRSLFSSGSGALPTSFPTLPGPLICSSSTFLFFPSAMTSAQVLDFHIRALGATGVPSRIALGLVGTDYALSLHDGVGTGFLCCSRN</sequence>
<name>A0A3N4JUH2_9PEZI</name>
<dbReference type="AlphaFoldDB" id="A0A3N4JUH2"/>
<accession>A0A3N4JUH2</accession>
<evidence type="ECO:0000313" key="2">
    <source>
        <dbReference type="Proteomes" id="UP000276215"/>
    </source>
</evidence>
<protein>
    <submittedName>
        <fullName evidence="1">Uncharacterized protein</fullName>
    </submittedName>
</protein>
<proteinExistence type="predicted"/>
<keyword evidence="2" id="KW-1185">Reference proteome</keyword>
<dbReference type="EMBL" id="ML120370">
    <property type="protein sequence ID" value="RPB01980.1"/>
    <property type="molecule type" value="Genomic_DNA"/>
</dbReference>
<gene>
    <name evidence="1" type="ORF">L873DRAFT_569174</name>
</gene>
<organism evidence="1 2">
    <name type="scientific">Choiromyces venosus 120613-1</name>
    <dbReference type="NCBI Taxonomy" id="1336337"/>
    <lineage>
        <taxon>Eukaryota</taxon>
        <taxon>Fungi</taxon>
        <taxon>Dikarya</taxon>
        <taxon>Ascomycota</taxon>
        <taxon>Pezizomycotina</taxon>
        <taxon>Pezizomycetes</taxon>
        <taxon>Pezizales</taxon>
        <taxon>Tuberaceae</taxon>
        <taxon>Choiromyces</taxon>
    </lineage>
</organism>
<reference evidence="1 2" key="1">
    <citation type="journal article" date="2018" name="Nat. Ecol. Evol.">
        <title>Pezizomycetes genomes reveal the molecular basis of ectomycorrhizal truffle lifestyle.</title>
        <authorList>
            <person name="Murat C."/>
            <person name="Payen T."/>
            <person name="Noel B."/>
            <person name="Kuo A."/>
            <person name="Morin E."/>
            <person name="Chen J."/>
            <person name="Kohler A."/>
            <person name="Krizsan K."/>
            <person name="Balestrini R."/>
            <person name="Da Silva C."/>
            <person name="Montanini B."/>
            <person name="Hainaut M."/>
            <person name="Levati E."/>
            <person name="Barry K.W."/>
            <person name="Belfiori B."/>
            <person name="Cichocki N."/>
            <person name="Clum A."/>
            <person name="Dockter R.B."/>
            <person name="Fauchery L."/>
            <person name="Guy J."/>
            <person name="Iotti M."/>
            <person name="Le Tacon F."/>
            <person name="Lindquist E.A."/>
            <person name="Lipzen A."/>
            <person name="Malagnac F."/>
            <person name="Mello A."/>
            <person name="Molinier V."/>
            <person name="Miyauchi S."/>
            <person name="Poulain J."/>
            <person name="Riccioni C."/>
            <person name="Rubini A."/>
            <person name="Sitrit Y."/>
            <person name="Splivallo R."/>
            <person name="Traeger S."/>
            <person name="Wang M."/>
            <person name="Zifcakova L."/>
            <person name="Wipf D."/>
            <person name="Zambonelli A."/>
            <person name="Paolocci F."/>
            <person name="Nowrousian M."/>
            <person name="Ottonello S."/>
            <person name="Baldrian P."/>
            <person name="Spatafora J.W."/>
            <person name="Henrissat B."/>
            <person name="Nagy L.G."/>
            <person name="Aury J.M."/>
            <person name="Wincker P."/>
            <person name="Grigoriev I.V."/>
            <person name="Bonfante P."/>
            <person name="Martin F.M."/>
        </authorList>
    </citation>
    <scope>NUCLEOTIDE SEQUENCE [LARGE SCALE GENOMIC DNA]</scope>
    <source>
        <strain evidence="1 2">120613-1</strain>
    </source>
</reference>
<dbReference type="Proteomes" id="UP000276215">
    <property type="component" value="Unassembled WGS sequence"/>
</dbReference>
<evidence type="ECO:0000313" key="1">
    <source>
        <dbReference type="EMBL" id="RPB01980.1"/>
    </source>
</evidence>